<evidence type="ECO:0000256" key="1">
    <source>
        <dbReference type="ARBA" id="ARBA00022664"/>
    </source>
</evidence>
<reference evidence="3" key="1">
    <citation type="journal article" date="2019" name="J. ISSAAS">
        <title>The Unique Evolutionary Trajectory 1 and Dynamic Conformations of DR and IR/DR-coexisting Plastomes of the Early Vascular Plant Selaginellaceae (Lycophyte).</title>
        <authorList>
            <person name="Zhang H.-R."/>
            <person name="Xiang Q.-P."/>
            <person name="Zhang X.-C."/>
        </authorList>
    </citation>
    <scope>NUCLEOTIDE SEQUENCE</scope>
</reference>
<dbReference type="RefSeq" id="YP_009589810.1">
    <property type="nucleotide sequence ID" value="NC_041646.1"/>
</dbReference>
<geneLocation type="chloroplast" evidence="3"/>
<sequence>MEAWTTRKMRIKNIRWQQHSLHSPLLRDDTYTIAFLDRSSADGSKLDSKRQGFEGPNKKRSSSATTKRLISSVRGRYSSTFCCAGRDSGRTGGCRKRSSRDRVNISLEPAMGPLITVLRLHRLATAKPPLSTRQLNIFRSIYSAFTLMEDDSPRCHCSLDTAEPSRFSHHPETLIRTPRRRIQDAPLSYLPRVTLHGYPDLGAPKDAVAGCSPVTTGGSIVSLRNHCTYEFGRRSIRAYEQALPRGKVSPRTRALDKTRFTRRVIGRIATRLSRVMKLPSRVVTLPLGEILSSRELPIRYARGINHFIIALEAATPVDKRRHHYPRFRRYHTRGAAAHPAGTDRSFRDCFAFPCSVSGTRLGIRKVRARMTGNPSPTGAPAKGSLAVAPTTTYLIGLPARDISRGISGRPKRSESARPAAPLGDDDVLNRFHRVPASIHYCGAHSDKRNGLYRVRHIFQFPCAKTSARKYRSTIRIMRDEYSSGIFRIFPLSEGRASSSTRVRCRERTNRYSDAIRVDCFVNHSQRKLAPN</sequence>
<protein>
    <submittedName>
        <fullName evidence="3">Maturase K</fullName>
    </submittedName>
</protein>
<proteinExistence type="predicted"/>
<gene>
    <name evidence="3" type="primary">matK</name>
</gene>
<dbReference type="AlphaFoldDB" id="A0A482CID7"/>
<accession>A0A482CID7</accession>
<dbReference type="GeneID" id="39721726"/>
<dbReference type="GO" id="GO:0009507">
    <property type="term" value="C:chloroplast"/>
    <property type="evidence" value="ECO:0007669"/>
    <property type="project" value="InterPro"/>
</dbReference>
<dbReference type="GO" id="GO:0006397">
    <property type="term" value="P:mRNA processing"/>
    <property type="evidence" value="ECO:0007669"/>
    <property type="project" value="UniProtKB-KW"/>
</dbReference>
<keyword evidence="3" id="KW-0934">Plastid</keyword>
<dbReference type="EMBL" id="MH598537">
    <property type="protein sequence ID" value="QBL76393.1"/>
    <property type="molecule type" value="Genomic_DNA"/>
</dbReference>
<organism evidence="3">
    <name type="scientific">Selaginella tamariscina</name>
    <dbReference type="NCBI Taxonomy" id="137178"/>
    <lineage>
        <taxon>Eukaryota</taxon>
        <taxon>Viridiplantae</taxon>
        <taxon>Streptophyta</taxon>
        <taxon>Embryophyta</taxon>
        <taxon>Tracheophyta</taxon>
        <taxon>Lycopodiopsida</taxon>
        <taxon>Selaginellales</taxon>
        <taxon>Selaginellaceae</taxon>
        <taxon>Selaginella</taxon>
    </lineage>
</organism>
<name>A0A482CID7_9TRAC</name>
<feature type="region of interest" description="Disordered" evidence="2">
    <location>
        <begin position="42"/>
        <end position="68"/>
    </location>
</feature>
<keyword evidence="1" id="KW-0507">mRNA processing</keyword>
<dbReference type="InterPro" id="IPR002866">
    <property type="entry name" value="Maturase_MatK"/>
</dbReference>
<keyword evidence="3" id="KW-0150">Chloroplast</keyword>
<evidence type="ECO:0000313" key="3">
    <source>
        <dbReference type="EMBL" id="QBL76393.1"/>
    </source>
</evidence>
<dbReference type="PANTHER" id="PTHR34811:SF1">
    <property type="entry name" value="MATURASE K"/>
    <property type="match status" value="1"/>
</dbReference>
<evidence type="ECO:0000256" key="2">
    <source>
        <dbReference type="SAM" id="MobiDB-lite"/>
    </source>
</evidence>
<dbReference type="PANTHER" id="PTHR34811">
    <property type="entry name" value="MATURASE K"/>
    <property type="match status" value="1"/>
</dbReference>